<dbReference type="Proteomes" id="UP001244640">
    <property type="component" value="Unassembled WGS sequence"/>
</dbReference>
<dbReference type="RefSeq" id="WP_307187236.1">
    <property type="nucleotide sequence ID" value="NZ_JAUTBA010000001.1"/>
</dbReference>
<accession>A0ABU0UAD9</accession>
<comment type="caution">
    <text evidence="1">The sequence shown here is derived from an EMBL/GenBank/DDBJ whole genome shotgun (WGS) entry which is preliminary data.</text>
</comment>
<dbReference type="Pfam" id="PF14137">
    <property type="entry name" value="DUF4304"/>
    <property type="match status" value="1"/>
</dbReference>
<evidence type="ECO:0000313" key="1">
    <source>
        <dbReference type="EMBL" id="MDQ1151803.1"/>
    </source>
</evidence>
<name>A0ABU0UAD9_9SPHI</name>
<evidence type="ECO:0000313" key="2">
    <source>
        <dbReference type="Proteomes" id="UP001244640"/>
    </source>
</evidence>
<dbReference type="EMBL" id="JAUTBA010000001">
    <property type="protein sequence ID" value="MDQ1151803.1"/>
    <property type="molecule type" value="Genomic_DNA"/>
</dbReference>
<protein>
    <recommendedName>
        <fullName evidence="3">DUF4304 domain-containing protein</fullName>
    </recommendedName>
</protein>
<proteinExistence type="predicted"/>
<organism evidence="1 2">
    <name type="scientific">Sphingobacterium zeae</name>
    <dbReference type="NCBI Taxonomy" id="1776859"/>
    <lineage>
        <taxon>Bacteria</taxon>
        <taxon>Pseudomonadati</taxon>
        <taxon>Bacteroidota</taxon>
        <taxon>Sphingobacteriia</taxon>
        <taxon>Sphingobacteriales</taxon>
        <taxon>Sphingobacteriaceae</taxon>
        <taxon>Sphingobacterium</taxon>
    </lineage>
</organism>
<evidence type="ECO:0008006" key="3">
    <source>
        <dbReference type="Google" id="ProtNLM"/>
    </source>
</evidence>
<sequence>MAVFKELSKVLTPILKTMGFSKKGNSFYLKVGKNYGVINLQKSRESEKDIIKFTINFGVYSDVLGQLQYGYNSSAKPGIEQCHWGARVGEFMPRSPDYWWYFNASDNLSSLTSNVMEAV</sequence>
<keyword evidence="2" id="KW-1185">Reference proteome</keyword>
<gene>
    <name evidence="1" type="ORF">QE382_003787</name>
</gene>
<dbReference type="InterPro" id="IPR025412">
    <property type="entry name" value="DUF4304"/>
</dbReference>
<reference evidence="1 2" key="1">
    <citation type="submission" date="2023-07" db="EMBL/GenBank/DDBJ databases">
        <title>Functional and genomic diversity of the sorghum phyllosphere microbiome.</title>
        <authorList>
            <person name="Shade A."/>
        </authorList>
    </citation>
    <scope>NUCLEOTIDE SEQUENCE [LARGE SCALE GENOMIC DNA]</scope>
    <source>
        <strain evidence="1 2">SORGH_AS_0892</strain>
    </source>
</reference>